<dbReference type="RefSeq" id="WP_100759582.1">
    <property type="nucleotide sequence ID" value="NZ_NPDT01000006.1"/>
</dbReference>
<proteinExistence type="predicted"/>
<accession>A0A2M9Z9V5</accession>
<feature type="transmembrane region" description="Helical" evidence="1">
    <location>
        <begin position="12"/>
        <end position="29"/>
    </location>
</feature>
<keyword evidence="1" id="KW-0812">Transmembrane</keyword>
<keyword evidence="1" id="KW-1133">Transmembrane helix</keyword>
<dbReference type="Proteomes" id="UP000231912">
    <property type="component" value="Unassembled WGS sequence"/>
</dbReference>
<evidence type="ECO:0008006" key="4">
    <source>
        <dbReference type="Google" id="ProtNLM"/>
    </source>
</evidence>
<evidence type="ECO:0000256" key="1">
    <source>
        <dbReference type="SAM" id="Phobius"/>
    </source>
</evidence>
<organism evidence="2 3">
    <name type="scientific">Leptospira wolffii</name>
    <dbReference type="NCBI Taxonomy" id="409998"/>
    <lineage>
        <taxon>Bacteria</taxon>
        <taxon>Pseudomonadati</taxon>
        <taxon>Spirochaetota</taxon>
        <taxon>Spirochaetia</taxon>
        <taxon>Leptospirales</taxon>
        <taxon>Leptospiraceae</taxon>
        <taxon>Leptospira</taxon>
    </lineage>
</organism>
<reference evidence="2 3" key="1">
    <citation type="submission" date="2017-07" db="EMBL/GenBank/DDBJ databases">
        <title>Leptospira spp. isolated from tropical soils.</title>
        <authorList>
            <person name="Thibeaux R."/>
            <person name="Iraola G."/>
            <person name="Ferres I."/>
            <person name="Bierque E."/>
            <person name="Girault D."/>
            <person name="Soupe-Gilbert M.-E."/>
            <person name="Picardeau M."/>
            <person name="Goarant C."/>
        </authorList>
    </citation>
    <scope>NUCLEOTIDE SEQUENCE [LARGE SCALE GENOMIC DNA]</scope>
    <source>
        <strain evidence="2 3">FH2-C-A2</strain>
    </source>
</reference>
<evidence type="ECO:0000313" key="3">
    <source>
        <dbReference type="Proteomes" id="UP000231912"/>
    </source>
</evidence>
<gene>
    <name evidence="2" type="ORF">CH371_14810</name>
</gene>
<keyword evidence="1" id="KW-0472">Membrane</keyword>
<sequence length="177" mass="20302">MWQKLEPREKLLLLVAAGLLVFVLFFLAIQKVYRMRQDLSERVNDTPGLAVKLDKIISEYLYFRGLSDKSSGGETDQSQFSAKLERIFSDNGVKDRISTMRPIPIKTVDKKGKYQVIIFDVNFRGVPLETIMAVLYDIDKGNKVNARVEYFQTNKPYQDKNTYDVNMKIAAYSATGK</sequence>
<evidence type="ECO:0000313" key="2">
    <source>
        <dbReference type="EMBL" id="PJZ65188.1"/>
    </source>
</evidence>
<dbReference type="EMBL" id="NPDT01000006">
    <property type="protein sequence ID" value="PJZ65188.1"/>
    <property type="molecule type" value="Genomic_DNA"/>
</dbReference>
<dbReference type="AlphaFoldDB" id="A0A2M9Z9V5"/>
<protein>
    <recommendedName>
        <fullName evidence="4">General secretion pathway protein GspM</fullName>
    </recommendedName>
</protein>
<comment type="caution">
    <text evidence="2">The sequence shown here is derived from an EMBL/GenBank/DDBJ whole genome shotgun (WGS) entry which is preliminary data.</text>
</comment>
<name>A0A2M9Z9V5_9LEPT</name>